<gene>
    <name evidence="1" type="ORF">AB8Z38_14585</name>
</gene>
<protein>
    <submittedName>
        <fullName evidence="1">Uncharacterized protein</fullName>
    </submittedName>
</protein>
<reference evidence="1" key="1">
    <citation type="submission" date="2024-08" db="EMBL/GenBank/DDBJ databases">
        <authorList>
            <person name="Chaddad Z."/>
            <person name="Lamrabet M."/>
            <person name="Bouhnik O."/>
            <person name="Alami S."/>
            <person name="Wipf D."/>
            <person name="Courty P.E."/>
            <person name="Missbah El Idrissi M."/>
        </authorList>
    </citation>
    <scope>NUCLEOTIDE SEQUENCE</scope>
    <source>
        <strain evidence="1">LLZ17</strain>
    </source>
</reference>
<dbReference type="AlphaFoldDB" id="A0AB39XSK2"/>
<dbReference type="EMBL" id="CP165734">
    <property type="protein sequence ID" value="XDV60449.1"/>
    <property type="molecule type" value="Genomic_DNA"/>
</dbReference>
<sequence>MTKATIADLKGGEALCSRFKDGPSFHDATLQELELRQDISSAPIARIRP</sequence>
<proteinExistence type="predicted"/>
<accession>A0AB39XSK2</accession>
<organism evidence="1">
    <name type="scientific">Bradyrhizobium sp. LLZ17</name>
    <dbReference type="NCBI Taxonomy" id="3239388"/>
    <lineage>
        <taxon>Bacteria</taxon>
        <taxon>Pseudomonadati</taxon>
        <taxon>Pseudomonadota</taxon>
        <taxon>Alphaproteobacteria</taxon>
        <taxon>Hyphomicrobiales</taxon>
        <taxon>Nitrobacteraceae</taxon>
        <taxon>Bradyrhizobium</taxon>
    </lineage>
</organism>
<dbReference type="RefSeq" id="WP_369725800.1">
    <property type="nucleotide sequence ID" value="NZ_CP165734.1"/>
</dbReference>
<name>A0AB39XSK2_9BRAD</name>
<evidence type="ECO:0000313" key="1">
    <source>
        <dbReference type="EMBL" id="XDV60449.1"/>
    </source>
</evidence>